<feature type="region of interest" description="Disordered" evidence="2">
    <location>
        <begin position="140"/>
        <end position="179"/>
    </location>
</feature>
<dbReference type="AlphaFoldDB" id="A0A9D3M8A9"/>
<gene>
    <name evidence="3" type="ORF">ANANG_G00191760</name>
</gene>
<protein>
    <recommendedName>
        <fullName evidence="5">Protein FAM216A</fullName>
    </recommendedName>
</protein>
<organism evidence="3 4">
    <name type="scientific">Anguilla anguilla</name>
    <name type="common">European freshwater eel</name>
    <name type="synonym">Muraena anguilla</name>
    <dbReference type="NCBI Taxonomy" id="7936"/>
    <lineage>
        <taxon>Eukaryota</taxon>
        <taxon>Metazoa</taxon>
        <taxon>Chordata</taxon>
        <taxon>Craniata</taxon>
        <taxon>Vertebrata</taxon>
        <taxon>Euteleostomi</taxon>
        <taxon>Actinopterygii</taxon>
        <taxon>Neopterygii</taxon>
        <taxon>Teleostei</taxon>
        <taxon>Anguilliformes</taxon>
        <taxon>Anguillidae</taxon>
        <taxon>Anguilla</taxon>
    </lineage>
</organism>
<dbReference type="PANTHER" id="PTHR16476">
    <property type="entry name" value="FAMILY WITH SEQUENCE SIMILARITY 216 MEMBER A"/>
    <property type="match status" value="1"/>
</dbReference>
<reference evidence="3" key="1">
    <citation type="submission" date="2021-01" db="EMBL/GenBank/DDBJ databases">
        <title>A chromosome-scale assembly of European eel, Anguilla anguilla.</title>
        <authorList>
            <person name="Henkel C."/>
            <person name="Jong-Raadsen S.A."/>
            <person name="Dufour S."/>
            <person name="Weltzien F.-A."/>
            <person name="Palstra A.P."/>
            <person name="Pelster B."/>
            <person name="Spaink H.P."/>
            <person name="Van Den Thillart G.E."/>
            <person name="Jansen H."/>
            <person name="Zahm M."/>
            <person name="Klopp C."/>
            <person name="Cedric C."/>
            <person name="Louis A."/>
            <person name="Berthelot C."/>
            <person name="Parey E."/>
            <person name="Roest Crollius H."/>
            <person name="Montfort J."/>
            <person name="Robinson-Rechavi M."/>
            <person name="Bucao C."/>
            <person name="Bouchez O."/>
            <person name="Gislard M."/>
            <person name="Lluch J."/>
            <person name="Milhes M."/>
            <person name="Lampietro C."/>
            <person name="Lopez Roques C."/>
            <person name="Donnadieu C."/>
            <person name="Braasch I."/>
            <person name="Desvignes T."/>
            <person name="Postlethwait J."/>
            <person name="Bobe J."/>
            <person name="Guiguen Y."/>
            <person name="Dirks R."/>
        </authorList>
    </citation>
    <scope>NUCLEOTIDE SEQUENCE</scope>
    <source>
        <strain evidence="3">Tag_6206</strain>
        <tissue evidence="3">Liver</tissue>
    </source>
</reference>
<dbReference type="PANTHER" id="PTHR16476:SF4">
    <property type="entry name" value="PROTEIN FAM216A"/>
    <property type="match status" value="1"/>
</dbReference>
<evidence type="ECO:0000256" key="2">
    <source>
        <dbReference type="SAM" id="MobiDB-lite"/>
    </source>
</evidence>
<proteinExistence type="inferred from homology"/>
<sequence length="257" mass="28867">MRKQVTFVEQNSNGEHLIQHESSRYLATRSAGSCPQRGKYIGSDSQFSGHDTSARGQRRSHFKAPPQQTSEAHQIKTIHIPKSLMAAPFLQHPSLTHGQKRYLYSIANVYSTEHMQRLMKRHYLDVLHHCIRAGARGLGENRTPQFKKKHTSELASKADSRSLDSSKPNRTRQAAGVHSGKVILPSIGYSQKRTASNTSNETGLRMLKTNEHAARNASLKAKRWEGPPEKQEKTEEECLSENMSSLSIEPEETLSEA</sequence>
<dbReference type="InterPro" id="IPR029373">
    <property type="entry name" value="FAM216"/>
</dbReference>
<dbReference type="Proteomes" id="UP001044222">
    <property type="component" value="Chromosome 10"/>
</dbReference>
<evidence type="ECO:0000313" key="4">
    <source>
        <dbReference type="Proteomes" id="UP001044222"/>
    </source>
</evidence>
<evidence type="ECO:0000313" key="3">
    <source>
        <dbReference type="EMBL" id="KAG5840728.1"/>
    </source>
</evidence>
<feature type="compositionally biased region" description="Polar residues" evidence="2">
    <location>
        <begin position="43"/>
        <end position="55"/>
    </location>
</feature>
<evidence type="ECO:0008006" key="5">
    <source>
        <dbReference type="Google" id="ProtNLM"/>
    </source>
</evidence>
<feature type="compositionally biased region" description="Basic and acidic residues" evidence="2">
    <location>
        <begin position="222"/>
        <end position="233"/>
    </location>
</feature>
<accession>A0A9D3M8A9</accession>
<name>A0A9D3M8A9_ANGAN</name>
<comment type="similarity">
    <text evidence="1">Belongs to the FAM216 family.</text>
</comment>
<dbReference type="Pfam" id="PF15107">
    <property type="entry name" value="FAM216B"/>
    <property type="match status" value="1"/>
</dbReference>
<evidence type="ECO:0000256" key="1">
    <source>
        <dbReference type="ARBA" id="ARBA00008615"/>
    </source>
</evidence>
<feature type="region of interest" description="Disordered" evidence="2">
    <location>
        <begin position="211"/>
        <end position="257"/>
    </location>
</feature>
<keyword evidence="4" id="KW-1185">Reference proteome</keyword>
<comment type="caution">
    <text evidence="3">The sequence shown here is derived from an EMBL/GenBank/DDBJ whole genome shotgun (WGS) entry which is preliminary data.</text>
</comment>
<feature type="region of interest" description="Disordered" evidence="2">
    <location>
        <begin position="37"/>
        <end position="72"/>
    </location>
</feature>
<dbReference type="EMBL" id="JAFIRN010000010">
    <property type="protein sequence ID" value="KAG5840728.1"/>
    <property type="molecule type" value="Genomic_DNA"/>
</dbReference>